<dbReference type="Pfam" id="PF10112">
    <property type="entry name" value="Halogen_Hydrol"/>
    <property type="match status" value="1"/>
</dbReference>
<keyword evidence="2" id="KW-0812">Transmembrane</keyword>
<gene>
    <name evidence="3" type="ORF">JL811_01545</name>
</gene>
<feature type="transmembrane region" description="Helical" evidence="2">
    <location>
        <begin position="64"/>
        <end position="81"/>
    </location>
</feature>
<keyword evidence="4" id="KW-1185">Reference proteome</keyword>
<organism evidence="3 4">
    <name type="scientific">Szabonella alba</name>
    <dbReference type="NCBI Taxonomy" id="2804194"/>
    <lineage>
        <taxon>Bacteria</taxon>
        <taxon>Pseudomonadati</taxon>
        <taxon>Pseudomonadota</taxon>
        <taxon>Alphaproteobacteria</taxon>
        <taxon>Rhodobacterales</taxon>
        <taxon>Paracoccaceae</taxon>
        <taxon>Szabonella</taxon>
    </lineage>
</organism>
<reference evidence="3" key="1">
    <citation type="submission" date="2021-01" db="EMBL/GenBank/DDBJ databases">
        <title>Tabrizicola alba sp. nov. a motile alkaliphilic bacterium isolated from a soda lake.</title>
        <authorList>
            <person name="Szuroczki S."/>
            <person name="Abbaszade G."/>
            <person name="Schumann P."/>
            <person name="Toth E."/>
        </authorList>
    </citation>
    <scope>NUCLEOTIDE SEQUENCE</scope>
    <source>
        <strain evidence="3">DMG-N-6</strain>
    </source>
</reference>
<feature type="region of interest" description="Disordered" evidence="1">
    <location>
        <begin position="1"/>
        <end position="32"/>
    </location>
</feature>
<evidence type="ECO:0000256" key="1">
    <source>
        <dbReference type="SAM" id="MobiDB-lite"/>
    </source>
</evidence>
<dbReference type="InterPro" id="IPR018770">
    <property type="entry name" value="ChloroindolylP_hydrolase"/>
</dbReference>
<accession>A0A8K0V7X4</accession>
<evidence type="ECO:0000256" key="2">
    <source>
        <dbReference type="SAM" id="Phobius"/>
    </source>
</evidence>
<feature type="transmembrane region" description="Helical" evidence="2">
    <location>
        <begin position="102"/>
        <end position="121"/>
    </location>
</feature>
<dbReference type="Proteomes" id="UP000648908">
    <property type="component" value="Unassembled WGS sequence"/>
</dbReference>
<evidence type="ECO:0000313" key="3">
    <source>
        <dbReference type="EMBL" id="MBL4915891.1"/>
    </source>
</evidence>
<comment type="caution">
    <text evidence="3">The sequence shown here is derived from an EMBL/GenBank/DDBJ whole genome shotgun (WGS) entry which is preliminary data.</text>
</comment>
<sequence length="296" mass="32089">MAQRFGGKFSSDSARPPAAAPGSAPPQGGFRGKRPTRVGFRSNLLFLMPFLFAIRAFRGDPGDLILGLGVFALLMAAAWLTREGLVAEEAYESRRIARRPAFPRKIFASVLTGAGLGLGVVMAGQGVVIAGLLGLIGAALHLGAFGADPLKDKGAEGVDQFQTDRVARAVDGAEQHLAAMRDAILRARDRALEARVERFITTARGLFRTVEGDPRDLTAARRYLGVYLEGARDATVKFADLYADGRNPAQRAAYEALLDDLETTFARRTTDLLSNNNSDLNVEIEVLRERLEFENR</sequence>
<dbReference type="RefSeq" id="WP_202686481.1">
    <property type="nucleotide sequence ID" value="NZ_JAESVN010000001.1"/>
</dbReference>
<keyword evidence="2" id="KW-0472">Membrane</keyword>
<evidence type="ECO:0000313" key="4">
    <source>
        <dbReference type="Proteomes" id="UP000648908"/>
    </source>
</evidence>
<feature type="compositionally biased region" description="Low complexity" evidence="1">
    <location>
        <begin position="10"/>
        <end position="26"/>
    </location>
</feature>
<proteinExistence type="predicted"/>
<keyword evidence="2" id="KW-1133">Transmembrane helix</keyword>
<name>A0A8K0V7X4_9RHOB</name>
<protein>
    <submittedName>
        <fullName evidence="3">5-bromo-4-chloroindolyl phosphate hydrolysis family protein</fullName>
    </submittedName>
</protein>
<dbReference type="AlphaFoldDB" id="A0A8K0V7X4"/>
<dbReference type="EMBL" id="JAESVN010000001">
    <property type="protein sequence ID" value="MBL4915891.1"/>
    <property type="molecule type" value="Genomic_DNA"/>
</dbReference>
<feature type="transmembrane region" description="Helical" evidence="2">
    <location>
        <begin position="38"/>
        <end position="58"/>
    </location>
</feature>